<accession>A0A3R7G6G9</accession>
<name>A0A3R7G6G9_CLOSI</name>
<evidence type="ECO:0000313" key="1">
    <source>
        <dbReference type="EMBL" id="KAG5443159.1"/>
    </source>
</evidence>
<dbReference type="EMBL" id="NIRI02000056">
    <property type="protein sequence ID" value="KAG5443159.1"/>
    <property type="molecule type" value="Genomic_DNA"/>
</dbReference>
<sequence length="1361" mass="155926">MLARFMAHVGLLICSVSLSTFAQHVYLEPKAEIIARDRYEFIQICILYKKTRLCSITDKLTVANASCNASRFGSDPHLNLTYTFTHKLAIQTLTPGVYMFTCKAGPDSRAVVSRRLLIERYAPRLDCSARSRFIRIKPIHSLFPICCLRIPTRADWIRDLKRPIDWCLDHLTCVSPYNRTRFDRGNLYFPELSDITSGAITIRCHDAEYEEEHYLIGLGTSDLMIHVHPNHSVLFVQQHKSLAFCVGFPNKADRFDHRPEISPVLCTARQENVTITFKSRLQLTTEIGEGTYDIKCHHRQTFLNKSTTVLVLHNGSFVWDCSMAPRIIYLESKLNSYMICRWKMNVSDKWKPPMKRLPHKYPSIYCRDNMRSLLFDGGVLLVNRSQRIQGVFQIFCREKLILEDLIITDRFSDLRLSIYPEVTAIDKSVSGTLQARLEWRGATQHDVFQLRERFPINCSFFTMNNDSNSTRYFTHPIRFVELPQGELHVKCTCSALKLTNQLVKFVFISPVWQRISHSDNSRGSLNLMPYRAVSQLLGCLKPAGRVSFVGTVLRLHIIQLSPTELTTLCPGYEHNVTVYFNAPDIRIIVRPEQDFYLLNQEQPVRLRVSVKDETAQYAEILGSVRLNCTVQDPEGEQVELMTKPGDATTVHSYVSFVPRNKPYKSGIYAYACGAISKTLKLEKALTIVDPKEVTLIIKNRGKQIHYTGEVHNYICILEGPPVDAIRFQRHEPRWISRENSRSAGVWKNVLHVTEEASIGHYHYQCFYNKNGLMLHNELRFSVFDKNLMTLDIDPIGDSAFVYHTRGVRPAFRCHTKYLGTNTLHRPVWRLLHGQSDFVIKDETDYTQSQSAVYLVDDKEGQSTFQCSLRVNEKCLSKLLIFWRFSGIVKPHLQPLLREYPTGSSVQCVSSQQSVLHSLVEMTVVSDNLGRVTADRSSVVWFVNNRSYRVGEAYLACHLRATYMNGMYGMVRLIVPVRVLATERLFVSPNPVIDEQERVSCKTFSPISEKFSPVLILPFRMDKQMLTRKDSSVYEVDNQMQSGGHVYHCTLFLPGRSPQVLEDRISVLHLPQTTVLEEVTDDDEVIGWSCLTDGYPKEASTYQLTILEQPSNSFYQIDVNELVLTPYSVFGQITVQCIAKGVWYGQEMVVNGTHNLTYVGNDRMTAKHKPLFQTYPSHVFYTLVLVSITFYFGTYGYLLRRTLKDKKDDQVPVNPAVVHDVILNIHEVSLGWADFGHLCSLLREFNIINKMCFILAENALQSQLSSQPTDLPPAEVASDHSLTISDSISTDSDVKGLYQDELLTLHEALMNYHDNRRRRSILLTGEQSSVRFSMTINEPLTHQVIEPALQSFSSQTERRQNE</sequence>
<comment type="caution">
    <text evidence="1">The sequence shown here is derived from an EMBL/GenBank/DDBJ whole genome shotgun (WGS) entry which is preliminary data.</text>
</comment>
<dbReference type="InParanoid" id="A0A3R7G6G9"/>
<dbReference type="OrthoDB" id="6237770at2759"/>
<evidence type="ECO:0000313" key="2">
    <source>
        <dbReference type="Proteomes" id="UP000286415"/>
    </source>
</evidence>
<protein>
    <submittedName>
        <fullName evidence="1">Uncharacterized protein</fullName>
    </submittedName>
</protein>
<reference evidence="1 2" key="1">
    <citation type="journal article" date="2018" name="Biotechnol. Adv.">
        <title>Improved genomic resources and new bioinformatic workflow for the carcinogenic parasite Clonorchis sinensis: Biotechnological implications.</title>
        <authorList>
            <person name="Wang D."/>
            <person name="Korhonen P.K."/>
            <person name="Gasser R.B."/>
            <person name="Young N.D."/>
        </authorList>
    </citation>
    <scope>NUCLEOTIDE SEQUENCE [LARGE SCALE GENOMIC DNA]</scope>
    <source>
        <strain evidence="1">Cs-k2</strain>
    </source>
</reference>
<organism evidence="1 2">
    <name type="scientific">Clonorchis sinensis</name>
    <name type="common">Chinese liver fluke</name>
    <dbReference type="NCBI Taxonomy" id="79923"/>
    <lineage>
        <taxon>Eukaryota</taxon>
        <taxon>Metazoa</taxon>
        <taxon>Spiralia</taxon>
        <taxon>Lophotrochozoa</taxon>
        <taxon>Platyhelminthes</taxon>
        <taxon>Trematoda</taxon>
        <taxon>Digenea</taxon>
        <taxon>Opisthorchiida</taxon>
        <taxon>Opisthorchiata</taxon>
        <taxon>Opisthorchiidae</taxon>
        <taxon>Clonorchis</taxon>
    </lineage>
</organism>
<keyword evidence="2" id="KW-1185">Reference proteome</keyword>
<gene>
    <name evidence="1" type="ORF">CSKR_108510</name>
</gene>
<dbReference type="Proteomes" id="UP000286415">
    <property type="component" value="Unassembled WGS sequence"/>
</dbReference>
<proteinExistence type="predicted"/>
<reference evidence="1 2" key="2">
    <citation type="journal article" date="2021" name="Genomics">
        <title>High-quality reference genome for Clonorchis sinensis.</title>
        <authorList>
            <person name="Young N.D."/>
            <person name="Stroehlein A.J."/>
            <person name="Kinkar L."/>
            <person name="Wang T."/>
            <person name="Sohn W.M."/>
            <person name="Chang B.C.H."/>
            <person name="Kaur P."/>
            <person name="Weisz D."/>
            <person name="Dudchenko O."/>
            <person name="Aiden E.L."/>
            <person name="Korhonen P.K."/>
            <person name="Gasser R.B."/>
        </authorList>
    </citation>
    <scope>NUCLEOTIDE SEQUENCE [LARGE SCALE GENOMIC DNA]</scope>
    <source>
        <strain evidence="1">Cs-k2</strain>
    </source>
</reference>